<organism evidence="2 3">
    <name type="scientific">Plasmodium reichenowi</name>
    <dbReference type="NCBI Taxonomy" id="5854"/>
    <lineage>
        <taxon>Eukaryota</taxon>
        <taxon>Sar</taxon>
        <taxon>Alveolata</taxon>
        <taxon>Apicomplexa</taxon>
        <taxon>Aconoidasida</taxon>
        <taxon>Haemosporida</taxon>
        <taxon>Plasmodiidae</taxon>
        <taxon>Plasmodium</taxon>
        <taxon>Plasmodium (Laverania)</taxon>
    </lineage>
</organism>
<proteinExistence type="predicted"/>
<sequence length="1272" mass="152523">MKIYDSFHKTINDHLHILNDRKVLDREKKMNSLNNIYDMISNFFNSSNNEEKENFCTFFLENLYDPLNILINDEFDECRIFVLKIYFLIEKNLNNLLLDNILFKKLKNEDNFVFICTSRLKEDENNKIIEEKEDIRLKIVQFLYTILSRHKNMYQQSSTIILNIFIYLEHILSALSILLKDPYPLLKKQTCQLLYELNIQKETKEEYNKIYKDLLTNLLGSLHVRKNDTREVIIKCLKIITCLKTNRNSLHTVIECFKKLCRTNISNNVIHEMINCIEMWILNIKDLNNVEKAKLIFIIFLCMNLKTVPCTIKRCYDVIENVCNDLYKQNTNNRDHLKSNEHILYTFKNCGKSEKSNYEEEYNKLLNIEKIEDIYDIFFKNINYIFTFSLNKISNNVHNFFCEIKKELYYEIISYEKSCLFDSNEELFGIITLFLLLTHKNSFFFIKHILSFIYKSYISFKYLNYPSTPLLIDDLLFVLLENIKYQHEQNYSYQYESLLYLSKQVYVILICGYLMPIELCIIEIAKMIFDENDVERILTKFYLFNHENENYKEFSSNIIETKNHNIEEMNEKFVQEKKINNKHNNYNNNINNNNEYIFLNKNFQTYLQKCYNDLRKQANQPFIIEGACSDKEKKHEFYSNDHLLIHNKNNDIGNNTNIIINKIDERKLNSIFFQYRNVEDKNIKENDEKNIKQIDEKNIKENDEKNIKENDEKNIKENDEKNIKENDEKNIKENDEKNIKENDEKNIKENDGKNIKENDEKNIKENDEKNIKENDEKNIKENDEKNIKKNDEKNIKENDEKNIKENDEKNIKENDEKNIKENDEKNIKENDGKNIKENDEKNIKENDEKNIICYSLNEYDKNTSIIYQNKKILLIILSQILGGYYVKKYSQNNKKEHVFNEECINFLFYLIHENIIYENNDSYPYILITLKHVIHIIEKECKKYTNILFHFLIILQTNPNFCSHTQINNLMEEIEKYGETKKIYFYNYEYYNFIKNINSIINLNDFNNFKYHIDMLNILLCNISNDILNKYSKELMNFFYLIINKELNSLIKLEFLLFLNLFILRKKNVSTFFLKNGKDILKNILLPLCTWKAGLSEAQTRKSVLFCIRELFINNVLHVDIFKNNILIQNLICVLKSQIDDTWNHENREISIYICSYIVKYVTNNNIILDLLDYLIKLLDDSNISIRICTTTGIHSIFQNKNLVLSKEKCEYIFPLLLLHMDDDYEDVSKNIFSILKIAKGIDKDTFIKHAKNSSECSHHAKSYKNLLMNEV</sequence>
<dbReference type="InterPro" id="IPR011989">
    <property type="entry name" value="ARM-like"/>
</dbReference>
<feature type="region of interest" description="Disordered" evidence="1">
    <location>
        <begin position="798"/>
        <end position="833"/>
    </location>
</feature>
<dbReference type="InterPro" id="IPR016024">
    <property type="entry name" value="ARM-type_fold"/>
</dbReference>
<dbReference type="SUPFAM" id="SSF48371">
    <property type="entry name" value="ARM repeat"/>
    <property type="match status" value="2"/>
</dbReference>
<dbReference type="Gene3D" id="1.25.10.10">
    <property type="entry name" value="Leucine-rich Repeat Variant"/>
    <property type="match status" value="1"/>
</dbReference>
<dbReference type="VEuPathDB" id="PlasmoDB:PRCDC_1111200"/>
<dbReference type="AlphaFoldDB" id="A0A2P9DG98"/>
<accession>A0A2P9DG98</accession>
<evidence type="ECO:0000256" key="1">
    <source>
        <dbReference type="SAM" id="MobiDB-lite"/>
    </source>
</evidence>
<evidence type="ECO:0000313" key="2">
    <source>
        <dbReference type="EMBL" id="SOV80058.1"/>
    </source>
</evidence>
<dbReference type="OrthoDB" id="413572at2759"/>
<protein>
    <submittedName>
        <fullName evidence="2">Uncharacterized protein</fullName>
    </submittedName>
</protein>
<evidence type="ECO:0000313" key="3">
    <source>
        <dbReference type="Proteomes" id="UP000240500"/>
    </source>
</evidence>
<dbReference type="PANTHER" id="PTHR16216">
    <property type="entry name" value="DYNEIN ASSEMBLY FACTOR 5, AXONEMAL"/>
    <property type="match status" value="1"/>
</dbReference>
<dbReference type="VEuPathDB" id="PlasmoDB:PRG01_1109900"/>
<dbReference type="EMBL" id="LT969574">
    <property type="protein sequence ID" value="SOV80058.1"/>
    <property type="molecule type" value="Genomic_DNA"/>
</dbReference>
<dbReference type="Proteomes" id="UP000240500">
    <property type="component" value="Chromosome 11"/>
</dbReference>
<dbReference type="PANTHER" id="PTHR16216:SF2">
    <property type="entry name" value="DYNEIN AXONEMAL ASSEMBLY FACTOR 5"/>
    <property type="match status" value="1"/>
</dbReference>
<reference evidence="2 3" key="1">
    <citation type="submission" date="2016-09" db="EMBL/GenBank/DDBJ databases">
        <authorList>
            <consortium name="Pathogen Informatics"/>
        </authorList>
    </citation>
    <scope>NUCLEOTIDE SEQUENCE [LARGE SCALE GENOMIC DNA]</scope>
</reference>
<dbReference type="InterPro" id="IPR052623">
    <property type="entry name" value="DAAF5"/>
</dbReference>
<name>A0A2P9DG98_PLARE</name>
<gene>
    <name evidence="2" type="ORF">PRG01_1109900</name>
</gene>
<feature type="region of interest" description="Disordered" evidence="1">
    <location>
        <begin position="702"/>
        <end position="785"/>
    </location>
</feature>